<dbReference type="PANTHER" id="PTHR30336:SF4">
    <property type="entry name" value="ENVELOPE BIOGENESIS FACTOR ELYC"/>
    <property type="match status" value="1"/>
</dbReference>
<keyword evidence="1" id="KW-0812">Transmembrane</keyword>
<dbReference type="InterPro" id="IPR051599">
    <property type="entry name" value="Cell_Envelope_Assoc"/>
</dbReference>
<feature type="transmembrane region" description="Helical" evidence="1">
    <location>
        <begin position="311"/>
        <end position="329"/>
    </location>
</feature>
<dbReference type="InterPro" id="IPR014729">
    <property type="entry name" value="Rossmann-like_a/b/a_fold"/>
</dbReference>
<keyword evidence="1" id="KW-1133">Transmembrane helix</keyword>
<reference evidence="3 4" key="1">
    <citation type="submission" date="2023-06" db="EMBL/GenBank/DDBJ databases">
        <authorList>
            <person name="Oyuntsetseg B."/>
            <person name="Kim S.B."/>
        </authorList>
    </citation>
    <scope>NUCLEOTIDE SEQUENCE [LARGE SCALE GENOMIC DNA]</scope>
    <source>
        <strain evidence="3 4">4-36</strain>
    </source>
</reference>
<feature type="transmembrane region" description="Helical" evidence="1">
    <location>
        <begin position="124"/>
        <end position="149"/>
    </location>
</feature>
<dbReference type="RefSeq" id="WP_285996023.1">
    <property type="nucleotide sequence ID" value="NZ_CP127295.1"/>
</dbReference>
<dbReference type="GO" id="GO:0005886">
    <property type="term" value="C:plasma membrane"/>
    <property type="evidence" value="ECO:0007669"/>
    <property type="project" value="TreeGrafter"/>
</dbReference>
<feature type="transmembrane region" description="Helical" evidence="1">
    <location>
        <begin position="95"/>
        <end position="118"/>
    </location>
</feature>
<evidence type="ECO:0000256" key="1">
    <source>
        <dbReference type="SAM" id="Phobius"/>
    </source>
</evidence>
<dbReference type="PANTHER" id="PTHR30336">
    <property type="entry name" value="INNER MEMBRANE PROTEIN, PROBABLE PERMEASE"/>
    <property type="match status" value="1"/>
</dbReference>
<feature type="transmembrane region" description="Helical" evidence="1">
    <location>
        <begin position="60"/>
        <end position="83"/>
    </location>
</feature>
<keyword evidence="1" id="KW-0472">Membrane</keyword>
<dbReference type="KEGG" id="amog:QRX60_36625"/>
<dbReference type="Gene3D" id="3.40.50.620">
    <property type="entry name" value="HUPs"/>
    <property type="match status" value="1"/>
</dbReference>
<sequence length="330" mass="35468">MTVTDVVLPACAAAALLVFAIRLAREPRRLGNAVWLGVALLLTGLWLLRTALHLEWLTPVLVAVVAVVGLVVAVVLPGALIVNGVRMVRREGRSIANLLSFLLGVGILVLEGLFFVPLGRWGSALVATAAVLGCYFGFLFASLLGYSILYGRLRRRTGFDAIIVLGCGLAGDRVTPLLAARLDRAIRLYDREATPPLLVVSGGRGPGETMSEAEAMDEYLRSRGIPADRIRREDRATTTGENLAYSAELLGDVRPHRVLTVTSNYHVFRTAVECRRLGLPFDAAGAPTARYFLPSALLREFAALILHYRRTTIAACALIVGGGLALAIFA</sequence>
<gene>
    <name evidence="3" type="ORF">QRX60_36625</name>
</gene>
<feature type="domain" description="DUF218" evidence="2">
    <location>
        <begin position="160"/>
        <end position="300"/>
    </location>
</feature>
<protein>
    <submittedName>
        <fullName evidence="3">YdcF family protein</fullName>
    </submittedName>
</protein>
<dbReference type="GO" id="GO:0000270">
    <property type="term" value="P:peptidoglycan metabolic process"/>
    <property type="evidence" value="ECO:0007669"/>
    <property type="project" value="TreeGrafter"/>
</dbReference>
<dbReference type="Pfam" id="PF02698">
    <property type="entry name" value="DUF218"/>
    <property type="match status" value="1"/>
</dbReference>
<name>A0A9Y2JLE1_9PSEU</name>
<evidence type="ECO:0000313" key="4">
    <source>
        <dbReference type="Proteomes" id="UP001239397"/>
    </source>
</evidence>
<keyword evidence="4" id="KW-1185">Reference proteome</keyword>
<dbReference type="CDD" id="cd06259">
    <property type="entry name" value="YdcF-like"/>
    <property type="match status" value="1"/>
</dbReference>
<dbReference type="GO" id="GO:0043164">
    <property type="term" value="P:Gram-negative-bacterium-type cell wall biogenesis"/>
    <property type="evidence" value="ECO:0007669"/>
    <property type="project" value="TreeGrafter"/>
</dbReference>
<dbReference type="Proteomes" id="UP001239397">
    <property type="component" value="Chromosome"/>
</dbReference>
<dbReference type="InterPro" id="IPR003848">
    <property type="entry name" value="DUF218"/>
</dbReference>
<feature type="transmembrane region" description="Helical" evidence="1">
    <location>
        <begin position="30"/>
        <end position="48"/>
    </location>
</feature>
<evidence type="ECO:0000313" key="3">
    <source>
        <dbReference type="EMBL" id="WIX99541.1"/>
    </source>
</evidence>
<evidence type="ECO:0000259" key="2">
    <source>
        <dbReference type="Pfam" id="PF02698"/>
    </source>
</evidence>
<feature type="transmembrane region" description="Helical" evidence="1">
    <location>
        <begin position="6"/>
        <end position="23"/>
    </location>
</feature>
<dbReference type="AlphaFoldDB" id="A0A9Y2JLE1"/>
<dbReference type="EMBL" id="CP127295">
    <property type="protein sequence ID" value="WIX99541.1"/>
    <property type="molecule type" value="Genomic_DNA"/>
</dbReference>
<accession>A0A9Y2JLE1</accession>
<proteinExistence type="predicted"/>
<organism evidence="3 4">
    <name type="scientific">Amycolatopsis mongoliensis</name>
    <dbReference type="NCBI Taxonomy" id="715475"/>
    <lineage>
        <taxon>Bacteria</taxon>
        <taxon>Bacillati</taxon>
        <taxon>Actinomycetota</taxon>
        <taxon>Actinomycetes</taxon>
        <taxon>Pseudonocardiales</taxon>
        <taxon>Pseudonocardiaceae</taxon>
        <taxon>Amycolatopsis</taxon>
    </lineage>
</organism>